<feature type="region of interest" description="Disordered" evidence="1">
    <location>
        <begin position="140"/>
        <end position="169"/>
    </location>
</feature>
<feature type="compositionally biased region" description="Acidic residues" evidence="1">
    <location>
        <begin position="159"/>
        <end position="169"/>
    </location>
</feature>
<dbReference type="EMBL" id="PQFF01000035">
    <property type="protein sequence ID" value="RHZ87338.1"/>
    <property type="molecule type" value="Genomic_DNA"/>
</dbReference>
<evidence type="ECO:0000313" key="2">
    <source>
        <dbReference type="EMBL" id="RHZ87338.1"/>
    </source>
</evidence>
<feature type="compositionally biased region" description="Low complexity" evidence="1">
    <location>
        <begin position="1"/>
        <end position="18"/>
    </location>
</feature>
<comment type="caution">
    <text evidence="2">The sequence shown here is derived from an EMBL/GenBank/DDBJ whole genome shotgun (WGS) entry which is preliminary data.</text>
</comment>
<name>A0A397JKL6_9GLOM</name>
<dbReference type="Proteomes" id="UP000266861">
    <property type="component" value="Unassembled WGS sequence"/>
</dbReference>
<gene>
    <name evidence="2" type="ORF">Glove_37g77</name>
</gene>
<sequence>MFVNNNNNDNIKNFNNFTNHRDKTNKVDDNNYSQPIISEQQNLVHFPQLSNYRFQRLEDWVEEKYSRPNAWLDNNNNNHHQFKDEQWSDLPSINTGINEFHSFGNVSRLNHLNLGRTNIYHHQRTFGEKITKEITTEEMNTKEITTEEITTEEKPIEEITTEEMDWSSE</sequence>
<organism evidence="2 3">
    <name type="scientific">Diversispora epigaea</name>
    <dbReference type="NCBI Taxonomy" id="1348612"/>
    <lineage>
        <taxon>Eukaryota</taxon>
        <taxon>Fungi</taxon>
        <taxon>Fungi incertae sedis</taxon>
        <taxon>Mucoromycota</taxon>
        <taxon>Glomeromycotina</taxon>
        <taxon>Glomeromycetes</taxon>
        <taxon>Diversisporales</taxon>
        <taxon>Diversisporaceae</taxon>
        <taxon>Diversispora</taxon>
    </lineage>
</organism>
<keyword evidence="3" id="KW-1185">Reference proteome</keyword>
<proteinExistence type="predicted"/>
<protein>
    <submittedName>
        <fullName evidence="2">Uncharacterized protein</fullName>
    </submittedName>
</protein>
<reference evidence="2 3" key="1">
    <citation type="submission" date="2018-08" db="EMBL/GenBank/DDBJ databases">
        <title>Genome and evolution of the arbuscular mycorrhizal fungus Diversispora epigaea (formerly Glomus versiforme) and its bacterial endosymbionts.</title>
        <authorList>
            <person name="Sun X."/>
            <person name="Fei Z."/>
            <person name="Harrison M."/>
        </authorList>
    </citation>
    <scope>NUCLEOTIDE SEQUENCE [LARGE SCALE GENOMIC DNA]</scope>
    <source>
        <strain evidence="2 3">IT104</strain>
    </source>
</reference>
<accession>A0A397JKL6</accession>
<feature type="compositionally biased region" description="Basic and acidic residues" evidence="1">
    <location>
        <begin position="140"/>
        <end position="157"/>
    </location>
</feature>
<evidence type="ECO:0000256" key="1">
    <source>
        <dbReference type="SAM" id="MobiDB-lite"/>
    </source>
</evidence>
<evidence type="ECO:0000313" key="3">
    <source>
        <dbReference type="Proteomes" id="UP000266861"/>
    </source>
</evidence>
<dbReference type="AlphaFoldDB" id="A0A397JKL6"/>
<feature type="region of interest" description="Disordered" evidence="1">
    <location>
        <begin position="1"/>
        <end position="25"/>
    </location>
</feature>